<dbReference type="InterPro" id="IPR016163">
    <property type="entry name" value="Ald_DH_C"/>
</dbReference>
<gene>
    <name evidence="4" type="ORF">GCM10023187_03560</name>
</gene>
<feature type="domain" description="Aldehyde dehydrogenase" evidence="3">
    <location>
        <begin position="98"/>
        <end position="549"/>
    </location>
</feature>
<dbReference type="Proteomes" id="UP001500936">
    <property type="component" value="Unassembled WGS sequence"/>
</dbReference>
<dbReference type="InterPro" id="IPR016162">
    <property type="entry name" value="Ald_DH_N"/>
</dbReference>
<dbReference type="InterPro" id="IPR015590">
    <property type="entry name" value="Aldehyde_DH_dom"/>
</dbReference>
<reference evidence="5" key="1">
    <citation type="journal article" date="2019" name="Int. J. Syst. Evol. Microbiol.">
        <title>The Global Catalogue of Microorganisms (GCM) 10K type strain sequencing project: providing services to taxonomists for standard genome sequencing and annotation.</title>
        <authorList>
            <consortium name="The Broad Institute Genomics Platform"/>
            <consortium name="The Broad Institute Genome Sequencing Center for Infectious Disease"/>
            <person name="Wu L."/>
            <person name="Ma J."/>
        </authorList>
    </citation>
    <scope>NUCLEOTIDE SEQUENCE [LARGE SCALE GENOMIC DNA]</scope>
    <source>
        <strain evidence="5">JCM 17925</strain>
    </source>
</reference>
<dbReference type="PROSITE" id="PS00070">
    <property type="entry name" value="ALDEHYDE_DEHYDR_CYS"/>
    <property type="match status" value="1"/>
</dbReference>
<name>A0ABP8JTX2_9BACT</name>
<evidence type="ECO:0000259" key="3">
    <source>
        <dbReference type="Pfam" id="PF00171"/>
    </source>
</evidence>
<evidence type="ECO:0000256" key="1">
    <source>
        <dbReference type="ARBA" id="ARBA00009986"/>
    </source>
</evidence>
<organism evidence="4 5">
    <name type="scientific">Nibrella viscosa</name>
    <dbReference type="NCBI Taxonomy" id="1084524"/>
    <lineage>
        <taxon>Bacteria</taxon>
        <taxon>Pseudomonadati</taxon>
        <taxon>Bacteroidota</taxon>
        <taxon>Cytophagia</taxon>
        <taxon>Cytophagales</taxon>
        <taxon>Spirosomataceae</taxon>
        <taxon>Nibrella</taxon>
    </lineage>
</organism>
<evidence type="ECO:0000313" key="4">
    <source>
        <dbReference type="EMBL" id="GAA4395985.1"/>
    </source>
</evidence>
<comment type="similarity">
    <text evidence="1">Belongs to the aldehyde dehydrogenase family.</text>
</comment>
<accession>A0ABP8JTX2</accession>
<comment type="caution">
    <text evidence="4">The sequence shown here is derived from an EMBL/GenBank/DDBJ whole genome shotgun (WGS) entry which is preliminary data.</text>
</comment>
<dbReference type="CDD" id="cd07082">
    <property type="entry name" value="ALDH_F11_NP-GAPDH"/>
    <property type="match status" value="1"/>
</dbReference>
<proteinExistence type="inferred from homology"/>
<dbReference type="InterPro" id="IPR050740">
    <property type="entry name" value="Aldehyde_DH_Superfamily"/>
</dbReference>
<dbReference type="InterPro" id="IPR016161">
    <property type="entry name" value="Ald_DH/histidinol_DH"/>
</dbReference>
<evidence type="ECO:0000256" key="2">
    <source>
        <dbReference type="ARBA" id="ARBA00023002"/>
    </source>
</evidence>
<dbReference type="InterPro" id="IPR016160">
    <property type="entry name" value="Ald_DH_CS_CYS"/>
</dbReference>
<keyword evidence="2" id="KW-0560">Oxidoreductase</keyword>
<dbReference type="Gene3D" id="3.40.309.10">
    <property type="entry name" value="Aldehyde Dehydrogenase, Chain A, domain 2"/>
    <property type="match status" value="1"/>
</dbReference>
<dbReference type="Pfam" id="PF00171">
    <property type="entry name" value="Aldedh"/>
    <property type="match status" value="1"/>
</dbReference>
<dbReference type="SUPFAM" id="SSF53720">
    <property type="entry name" value="ALDH-like"/>
    <property type="match status" value="1"/>
</dbReference>
<sequence>MHWAGFFMPKRPIFAVLQENIRLVAVTFQVTMSFSKTTTPITCMIDFLPQLQNLFPEESQIPEEFRIEPVHQREFLINGEMRAWNGATVDVLSPVHVKTANGLERKLIGSYPVTTEAEAMEALDAAVAAYDNGRGEWPTMSIGDRIRCMENFIGKMLERKKQIVDLLMWEIGKTLGDSTKEFDRTVEYIYDTIDALKEIDRSSSRFKIEQGIIGQIRRSPLGVVLCMGPFNYPLNETYTTLIPAILMGNTILFKPPKHGTLLHYPMLEAFRECFPQGVVNTIYGRGANVVPALMQSGKINVLTLIGSSRVADQLKKMHPKVNRLRAVLGLDAKNAGIILENADLELAVKECILGSLSFNGQRCTAIKIIWVHRSVADQFLSRFCEEVNKLKPGMPWQKGAQITPLPEPNKPAYLTECIQDAEALGARVLNEGGGTVEASYFSPAVVYPVAKGMKLYREEQFGPVIPVVPFDDIEEPIEYIIESDHGQQVSLFGTDTDQLARLIDPLVNQVSRVNINAQCQRGPDTFPFTGRKDSAEGTLSVEDALRSFSIRTVVATKDTDANKAILNEVVSDHKSQFLSTRYIF</sequence>
<dbReference type="PANTHER" id="PTHR43353">
    <property type="entry name" value="SUCCINATE-SEMIALDEHYDE DEHYDROGENASE, MITOCHONDRIAL"/>
    <property type="match status" value="1"/>
</dbReference>
<dbReference type="Gene3D" id="3.40.605.10">
    <property type="entry name" value="Aldehyde Dehydrogenase, Chain A, domain 1"/>
    <property type="match status" value="1"/>
</dbReference>
<keyword evidence="5" id="KW-1185">Reference proteome</keyword>
<evidence type="ECO:0000313" key="5">
    <source>
        <dbReference type="Proteomes" id="UP001500936"/>
    </source>
</evidence>
<dbReference type="PANTHER" id="PTHR43353:SF5">
    <property type="entry name" value="SUCCINATE-SEMIALDEHYDE DEHYDROGENASE, MITOCHONDRIAL"/>
    <property type="match status" value="1"/>
</dbReference>
<dbReference type="EMBL" id="BAABHB010000001">
    <property type="protein sequence ID" value="GAA4395985.1"/>
    <property type="molecule type" value="Genomic_DNA"/>
</dbReference>
<protein>
    <submittedName>
        <fullName evidence="4">NADP-dependent glyceraldehyde-3-phosphate dehydrogenase</fullName>
    </submittedName>
</protein>